<evidence type="ECO:0000313" key="3">
    <source>
        <dbReference type="Proteomes" id="UP000811619"/>
    </source>
</evidence>
<gene>
    <name evidence="2" type="ORF">E4U42_000607</name>
</gene>
<reference evidence="2" key="1">
    <citation type="journal article" date="2020" name="bioRxiv">
        <title>Whole genome comparisons of ergot fungi reveals the divergence and evolution of species within the genus Claviceps are the result of varying mechanisms driving genome evolution and host range expansion.</title>
        <authorList>
            <person name="Wyka S.A."/>
            <person name="Mondo S.J."/>
            <person name="Liu M."/>
            <person name="Dettman J."/>
            <person name="Nalam V."/>
            <person name="Broders K.D."/>
        </authorList>
    </citation>
    <scope>NUCLEOTIDE SEQUENCE</scope>
    <source>
        <strain evidence="2">CCC 489</strain>
    </source>
</reference>
<dbReference type="GO" id="GO:0050660">
    <property type="term" value="F:flavin adenine dinucleotide binding"/>
    <property type="evidence" value="ECO:0007669"/>
    <property type="project" value="InterPro"/>
</dbReference>
<dbReference type="SUPFAM" id="SSF56176">
    <property type="entry name" value="FAD-binding/transporter-associated domain-like"/>
    <property type="match status" value="1"/>
</dbReference>
<proteinExistence type="predicted"/>
<dbReference type="EMBL" id="SRPY01001150">
    <property type="protein sequence ID" value="KAG5914241.1"/>
    <property type="molecule type" value="Genomic_DNA"/>
</dbReference>
<dbReference type="Gene3D" id="3.30.43.10">
    <property type="entry name" value="Uridine Diphospho-n-acetylenolpyruvylglucosamine Reductase, domain 2"/>
    <property type="match status" value="1"/>
</dbReference>
<dbReference type="Proteomes" id="UP000811619">
    <property type="component" value="Unassembled WGS sequence"/>
</dbReference>
<keyword evidence="3" id="KW-1185">Reference proteome</keyword>
<feature type="region of interest" description="Disordered" evidence="1">
    <location>
        <begin position="1"/>
        <end position="20"/>
    </location>
</feature>
<accession>A0A8K0J583</accession>
<evidence type="ECO:0000313" key="2">
    <source>
        <dbReference type="EMBL" id="KAG5914241.1"/>
    </source>
</evidence>
<dbReference type="AlphaFoldDB" id="A0A8K0J583"/>
<protein>
    <submittedName>
        <fullName evidence="2">Uncharacterized protein</fullName>
    </submittedName>
</protein>
<organism evidence="2 3">
    <name type="scientific">Claviceps africana</name>
    <dbReference type="NCBI Taxonomy" id="83212"/>
    <lineage>
        <taxon>Eukaryota</taxon>
        <taxon>Fungi</taxon>
        <taxon>Dikarya</taxon>
        <taxon>Ascomycota</taxon>
        <taxon>Pezizomycotina</taxon>
        <taxon>Sordariomycetes</taxon>
        <taxon>Hypocreomycetidae</taxon>
        <taxon>Hypocreales</taxon>
        <taxon>Clavicipitaceae</taxon>
        <taxon>Claviceps</taxon>
    </lineage>
</organism>
<dbReference type="InterPro" id="IPR016167">
    <property type="entry name" value="FAD-bd_PCMH_sub1"/>
</dbReference>
<name>A0A8K0J583_9HYPO</name>
<evidence type="ECO:0000256" key="1">
    <source>
        <dbReference type="SAM" id="MobiDB-lite"/>
    </source>
</evidence>
<feature type="non-terminal residue" evidence="2">
    <location>
        <position position="77"/>
    </location>
</feature>
<dbReference type="InterPro" id="IPR036318">
    <property type="entry name" value="FAD-bd_PCMH-like_sf"/>
</dbReference>
<comment type="caution">
    <text evidence="2">The sequence shown here is derived from an EMBL/GenBank/DDBJ whole genome shotgun (WGS) entry which is preliminary data.</text>
</comment>
<sequence>MVHSLAACDGHTTFPDFPPAGFRGVVVRPSDDESYHQVRQVWNARTGGSPALIARCRDAEDVLRAVEYCRDRRVAMA</sequence>